<name>A0ACB8TZX8_9APHY</name>
<organism evidence="1 2">
    <name type="scientific">Irpex rosettiformis</name>
    <dbReference type="NCBI Taxonomy" id="378272"/>
    <lineage>
        <taxon>Eukaryota</taxon>
        <taxon>Fungi</taxon>
        <taxon>Dikarya</taxon>
        <taxon>Basidiomycota</taxon>
        <taxon>Agaricomycotina</taxon>
        <taxon>Agaricomycetes</taxon>
        <taxon>Polyporales</taxon>
        <taxon>Irpicaceae</taxon>
        <taxon>Irpex</taxon>
    </lineage>
</organism>
<dbReference type="Proteomes" id="UP001055072">
    <property type="component" value="Unassembled WGS sequence"/>
</dbReference>
<keyword evidence="2" id="KW-1185">Reference proteome</keyword>
<accession>A0ACB8TZX8</accession>
<protein>
    <submittedName>
        <fullName evidence="1">Aryl-alcohol oxidase-like protein</fullName>
    </submittedName>
</protein>
<evidence type="ECO:0000313" key="2">
    <source>
        <dbReference type="Proteomes" id="UP001055072"/>
    </source>
</evidence>
<proteinExistence type="predicted"/>
<comment type="caution">
    <text evidence="1">The sequence shown here is derived from an EMBL/GenBank/DDBJ whole genome shotgun (WGS) entry which is preliminary data.</text>
</comment>
<sequence>MWSALKAAVFLSVSSSAALAALLQSPSQLSANKGYDYIIIGGGAGGSVLANRLSETSSVKVLLVEAGSSDYKNINIEVPQFVGRLIESQFDWNFTTVAQSGLGGRSILYERGHVLGGSTSVNFMAYCRGSKDDWDRFARVTGDQGWSWDSILPYAKKMETFVEPLDGRDISNEVDLSSHGRSGPLKTGVPEYQVSTDSRVINTTSELPDEFPFNLDYNGVNGDTLGVGWAQFSIADGQRQSAALGYLDPILSRSNLDILVNTHATKLVQTGTSGGSPVFRGVQLSQPGSSQTYTLNAKNEVIVAAGTVKTPQLLMLSGIGDSSELSKLGISTIVNAPDVGKNLQDHPLVTSSWTVNSTNTLDELNFNATFAAQQLAQWENDHTGELTLPAANQIAWLRLPSNSSIFSTESDPSAGPTSAHHEFILTDAFIGFSGAFPSGGNYFTAFTVVVSPSSRGSITLSSTNPFDAPVIDAGFFTTDFDIFTMRESIKAVRRFAAAPAWKDWIVAEFGDFANAQTDDQIEAYVRANAGTINHATSTAAMGKTGSTGAGSGVLNSDLTVKGTVGLRVVDASAFPYIPAAHTQAPVYILAERAADLIKAAQSA</sequence>
<dbReference type="EMBL" id="MU274917">
    <property type="protein sequence ID" value="KAI0087643.1"/>
    <property type="molecule type" value="Genomic_DNA"/>
</dbReference>
<evidence type="ECO:0000313" key="1">
    <source>
        <dbReference type="EMBL" id="KAI0087643.1"/>
    </source>
</evidence>
<gene>
    <name evidence="1" type="ORF">BDY19DRAFT_994952</name>
</gene>
<reference evidence="1" key="1">
    <citation type="journal article" date="2021" name="Environ. Microbiol.">
        <title>Gene family expansions and transcriptome signatures uncover fungal adaptations to wood decay.</title>
        <authorList>
            <person name="Hage H."/>
            <person name="Miyauchi S."/>
            <person name="Viragh M."/>
            <person name="Drula E."/>
            <person name="Min B."/>
            <person name="Chaduli D."/>
            <person name="Navarro D."/>
            <person name="Favel A."/>
            <person name="Norest M."/>
            <person name="Lesage-Meessen L."/>
            <person name="Balint B."/>
            <person name="Merenyi Z."/>
            <person name="de Eugenio L."/>
            <person name="Morin E."/>
            <person name="Martinez A.T."/>
            <person name="Baldrian P."/>
            <person name="Stursova M."/>
            <person name="Martinez M.J."/>
            <person name="Novotny C."/>
            <person name="Magnuson J.K."/>
            <person name="Spatafora J.W."/>
            <person name="Maurice S."/>
            <person name="Pangilinan J."/>
            <person name="Andreopoulos W."/>
            <person name="LaButti K."/>
            <person name="Hundley H."/>
            <person name="Na H."/>
            <person name="Kuo A."/>
            <person name="Barry K."/>
            <person name="Lipzen A."/>
            <person name="Henrissat B."/>
            <person name="Riley R."/>
            <person name="Ahrendt S."/>
            <person name="Nagy L.G."/>
            <person name="Grigoriev I.V."/>
            <person name="Martin F."/>
            <person name="Rosso M.N."/>
        </authorList>
    </citation>
    <scope>NUCLEOTIDE SEQUENCE</scope>
    <source>
        <strain evidence="1">CBS 384.51</strain>
    </source>
</reference>